<protein>
    <submittedName>
        <fullName evidence="1">Uncharacterized protein</fullName>
    </submittedName>
</protein>
<organism evidence="1 2">
    <name type="scientific">Caenorhabditis auriculariae</name>
    <dbReference type="NCBI Taxonomy" id="2777116"/>
    <lineage>
        <taxon>Eukaryota</taxon>
        <taxon>Metazoa</taxon>
        <taxon>Ecdysozoa</taxon>
        <taxon>Nematoda</taxon>
        <taxon>Chromadorea</taxon>
        <taxon>Rhabditida</taxon>
        <taxon>Rhabditina</taxon>
        <taxon>Rhabditomorpha</taxon>
        <taxon>Rhabditoidea</taxon>
        <taxon>Rhabditidae</taxon>
        <taxon>Peloderinae</taxon>
        <taxon>Caenorhabditis</taxon>
    </lineage>
</organism>
<accession>A0A8S1GWX5</accession>
<sequence length="69" mass="7663">MSEKLWCLKENTSLMANRIDNSIPSLDTGFFCRGENKILLNPTVDRAKARRKFSSAYMAALRPATGGVV</sequence>
<gene>
    <name evidence="1" type="ORF">CAUJ_LOCUS3798</name>
</gene>
<dbReference type="Proteomes" id="UP000835052">
    <property type="component" value="Unassembled WGS sequence"/>
</dbReference>
<name>A0A8S1GWX5_9PELO</name>
<keyword evidence="2" id="KW-1185">Reference proteome</keyword>
<dbReference type="EMBL" id="CAJGYM010000007">
    <property type="protein sequence ID" value="CAD6187879.1"/>
    <property type="molecule type" value="Genomic_DNA"/>
</dbReference>
<evidence type="ECO:0000313" key="1">
    <source>
        <dbReference type="EMBL" id="CAD6187879.1"/>
    </source>
</evidence>
<evidence type="ECO:0000313" key="2">
    <source>
        <dbReference type="Proteomes" id="UP000835052"/>
    </source>
</evidence>
<proteinExistence type="predicted"/>
<dbReference type="AlphaFoldDB" id="A0A8S1GWX5"/>
<reference evidence="1" key="1">
    <citation type="submission" date="2020-10" db="EMBL/GenBank/DDBJ databases">
        <authorList>
            <person name="Kikuchi T."/>
        </authorList>
    </citation>
    <scope>NUCLEOTIDE SEQUENCE</scope>
    <source>
        <strain evidence="1">NKZ352</strain>
    </source>
</reference>
<comment type="caution">
    <text evidence="1">The sequence shown here is derived from an EMBL/GenBank/DDBJ whole genome shotgun (WGS) entry which is preliminary data.</text>
</comment>